<dbReference type="InterPro" id="IPR035896">
    <property type="entry name" value="AN1-like_Znf"/>
</dbReference>
<protein>
    <recommendedName>
        <fullName evidence="7">AN1-type domain-containing protein</fullName>
    </recommendedName>
</protein>
<dbReference type="PROSITE" id="PS51039">
    <property type="entry name" value="ZF_AN1"/>
    <property type="match status" value="1"/>
</dbReference>
<dbReference type="SMART" id="SM00154">
    <property type="entry name" value="ZnF_AN1"/>
    <property type="match status" value="1"/>
</dbReference>
<name>A0ABD3B1G4_9GENT</name>
<evidence type="ECO:0000313" key="9">
    <source>
        <dbReference type="Proteomes" id="UP001630127"/>
    </source>
</evidence>
<comment type="caution">
    <text evidence="8">The sequence shown here is derived from an EMBL/GenBank/DDBJ whole genome shotgun (WGS) entry which is preliminary data.</text>
</comment>
<keyword evidence="4" id="KW-0862">Zinc</keyword>
<dbReference type="EMBL" id="JBJUIK010000001">
    <property type="protein sequence ID" value="KAL3537382.1"/>
    <property type="molecule type" value="Genomic_DNA"/>
</dbReference>
<keyword evidence="2" id="KW-0479">Metal-binding</keyword>
<evidence type="ECO:0000256" key="5">
    <source>
        <dbReference type="PROSITE-ProRule" id="PRU00449"/>
    </source>
</evidence>
<evidence type="ECO:0000259" key="7">
    <source>
        <dbReference type="PROSITE" id="PS51039"/>
    </source>
</evidence>
<feature type="domain" description="AN1-type" evidence="7">
    <location>
        <begin position="56"/>
        <end position="102"/>
    </location>
</feature>
<organism evidence="8 9">
    <name type="scientific">Cinchona calisaya</name>
    <dbReference type="NCBI Taxonomy" id="153742"/>
    <lineage>
        <taxon>Eukaryota</taxon>
        <taxon>Viridiplantae</taxon>
        <taxon>Streptophyta</taxon>
        <taxon>Embryophyta</taxon>
        <taxon>Tracheophyta</taxon>
        <taxon>Spermatophyta</taxon>
        <taxon>Magnoliopsida</taxon>
        <taxon>eudicotyledons</taxon>
        <taxon>Gunneridae</taxon>
        <taxon>Pentapetalae</taxon>
        <taxon>asterids</taxon>
        <taxon>lamiids</taxon>
        <taxon>Gentianales</taxon>
        <taxon>Rubiaceae</taxon>
        <taxon>Cinchonoideae</taxon>
        <taxon>Cinchoneae</taxon>
        <taxon>Cinchona</taxon>
    </lineage>
</organism>
<feature type="region of interest" description="Disordered" evidence="6">
    <location>
        <begin position="1"/>
        <end position="33"/>
    </location>
</feature>
<dbReference type="GO" id="GO:0008270">
    <property type="term" value="F:zinc ion binding"/>
    <property type="evidence" value="ECO:0007669"/>
    <property type="project" value="UniProtKB-KW"/>
</dbReference>
<sequence length="117" mass="13539">MSTAEPVKFGEKFPRSSSSKRSSRERTTTQVERVENLKEGEGKETVSTLVPSTVVKREVNRCLGCRRKVGLIGFRCRCGELFFSKHRYSDCHDDSYDYKFADGRRLLGRIRWSKPRS</sequence>
<feature type="compositionally biased region" description="Basic and acidic residues" evidence="6">
    <location>
        <begin position="22"/>
        <end position="33"/>
    </location>
</feature>
<evidence type="ECO:0000313" key="8">
    <source>
        <dbReference type="EMBL" id="KAL3537382.1"/>
    </source>
</evidence>
<dbReference type="PANTHER" id="PTHR10634">
    <property type="entry name" value="AN1-TYPE ZINC FINGER PROTEIN"/>
    <property type="match status" value="1"/>
</dbReference>
<evidence type="ECO:0000256" key="1">
    <source>
        <dbReference type="ARBA" id="ARBA00003732"/>
    </source>
</evidence>
<dbReference type="Gene3D" id="4.10.1110.10">
    <property type="entry name" value="AN1-like Zinc finger"/>
    <property type="match status" value="1"/>
</dbReference>
<gene>
    <name evidence="8" type="ORF">ACH5RR_000748</name>
</gene>
<dbReference type="InterPro" id="IPR050652">
    <property type="entry name" value="AN1_A20_ZnFinger"/>
</dbReference>
<evidence type="ECO:0000256" key="2">
    <source>
        <dbReference type="ARBA" id="ARBA00022723"/>
    </source>
</evidence>
<dbReference type="Proteomes" id="UP001630127">
    <property type="component" value="Unassembled WGS sequence"/>
</dbReference>
<dbReference type="InterPro" id="IPR000058">
    <property type="entry name" value="Znf_AN1"/>
</dbReference>
<accession>A0ABD3B1G4</accession>
<reference evidence="8 9" key="1">
    <citation type="submission" date="2024-11" db="EMBL/GenBank/DDBJ databases">
        <title>A near-complete genome assembly of Cinchona calisaya.</title>
        <authorList>
            <person name="Lian D.C."/>
            <person name="Zhao X.W."/>
            <person name="Wei L."/>
        </authorList>
    </citation>
    <scope>NUCLEOTIDE SEQUENCE [LARGE SCALE GENOMIC DNA]</scope>
    <source>
        <tissue evidence="8">Nenye</tissue>
    </source>
</reference>
<evidence type="ECO:0000256" key="4">
    <source>
        <dbReference type="ARBA" id="ARBA00022833"/>
    </source>
</evidence>
<evidence type="ECO:0000256" key="3">
    <source>
        <dbReference type="ARBA" id="ARBA00022771"/>
    </source>
</evidence>
<comment type="function">
    <text evidence="1">May be involved in environmental stress response.</text>
</comment>
<evidence type="ECO:0000256" key="6">
    <source>
        <dbReference type="SAM" id="MobiDB-lite"/>
    </source>
</evidence>
<dbReference type="SUPFAM" id="SSF118310">
    <property type="entry name" value="AN1-like Zinc finger"/>
    <property type="match status" value="1"/>
</dbReference>
<keyword evidence="3 5" id="KW-0863">Zinc-finger</keyword>
<proteinExistence type="predicted"/>
<keyword evidence="9" id="KW-1185">Reference proteome</keyword>
<dbReference type="AlphaFoldDB" id="A0ABD3B1G4"/>
<dbReference type="PANTHER" id="PTHR10634:SF22">
    <property type="entry name" value="ZINC FINGER A20 AND AN1 DOMAIN-CONTAINING STRESS-ASSOCIATED PROTEIN 5"/>
    <property type="match status" value="1"/>
</dbReference>